<dbReference type="InterPro" id="IPR010227">
    <property type="entry name" value="NADH_Q_OxRdtase_chainM/4"/>
</dbReference>
<dbReference type="PANTHER" id="PTHR43507:SF1">
    <property type="entry name" value="NADH-UBIQUINONE OXIDOREDUCTASE CHAIN 4"/>
    <property type="match status" value="1"/>
</dbReference>
<evidence type="ECO:0000256" key="2">
    <source>
        <dbReference type="ARBA" id="ARBA00009025"/>
    </source>
</evidence>
<feature type="region of interest" description="Disordered" evidence="7">
    <location>
        <begin position="522"/>
        <end position="550"/>
    </location>
</feature>
<dbReference type="GO" id="GO:0015990">
    <property type="term" value="P:electron transport coupled proton transport"/>
    <property type="evidence" value="ECO:0007669"/>
    <property type="project" value="TreeGrafter"/>
</dbReference>
<dbReference type="GO" id="GO:0016020">
    <property type="term" value="C:membrane"/>
    <property type="evidence" value="ECO:0007669"/>
    <property type="project" value="UniProtKB-SubCell"/>
</dbReference>
<evidence type="ECO:0000313" key="11">
    <source>
        <dbReference type="Proteomes" id="UP000034883"/>
    </source>
</evidence>
<gene>
    <name evidence="10" type="ORF">DB32_003279</name>
</gene>
<feature type="transmembrane region" description="Helical" evidence="8">
    <location>
        <begin position="381"/>
        <end position="404"/>
    </location>
</feature>
<dbReference type="PRINTS" id="PR01437">
    <property type="entry name" value="NUOXDRDTASE4"/>
</dbReference>
<keyword evidence="11" id="KW-1185">Reference proteome</keyword>
<accession>A0A0F6W318</accession>
<dbReference type="GO" id="GO:0003954">
    <property type="term" value="F:NADH dehydrogenase activity"/>
    <property type="evidence" value="ECO:0007669"/>
    <property type="project" value="TreeGrafter"/>
</dbReference>
<evidence type="ECO:0000259" key="9">
    <source>
        <dbReference type="Pfam" id="PF00361"/>
    </source>
</evidence>
<proteinExistence type="inferred from homology"/>
<feature type="transmembrane region" description="Helical" evidence="8">
    <location>
        <begin position="219"/>
        <end position="242"/>
    </location>
</feature>
<reference evidence="10 11" key="1">
    <citation type="submission" date="2015-03" db="EMBL/GenBank/DDBJ databases">
        <title>Genome assembly of Sandaracinus amylolyticus DSM 53668.</title>
        <authorList>
            <person name="Sharma G."/>
            <person name="Subramanian S."/>
        </authorList>
    </citation>
    <scope>NUCLEOTIDE SEQUENCE [LARGE SCALE GENOMIC DNA]</scope>
    <source>
        <strain evidence="10 11">DSM 53668</strain>
    </source>
</reference>
<keyword evidence="4 8" id="KW-1133">Transmembrane helix</keyword>
<dbReference type="GO" id="GO:0008137">
    <property type="term" value="F:NADH dehydrogenase (ubiquinone) activity"/>
    <property type="evidence" value="ECO:0007669"/>
    <property type="project" value="InterPro"/>
</dbReference>
<dbReference type="AlphaFoldDB" id="A0A0F6W318"/>
<dbReference type="GO" id="GO:0042773">
    <property type="term" value="P:ATP synthesis coupled electron transport"/>
    <property type="evidence" value="ECO:0007669"/>
    <property type="project" value="InterPro"/>
</dbReference>
<feature type="transmembrane region" description="Helical" evidence="8">
    <location>
        <begin position="164"/>
        <end position="183"/>
    </location>
</feature>
<evidence type="ECO:0000256" key="6">
    <source>
        <dbReference type="RuleBase" id="RU000320"/>
    </source>
</evidence>
<feature type="transmembrane region" description="Helical" evidence="8">
    <location>
        <begin position="254"/>
        <end position="277"/>
    </location>
</feature>
<feature type="transmembrane region" description="Helical" evidence="8">
    <location>
        <begin position="81"/>
        <end position="99"/>
    </location>
</feature>
<dbReference type="STRING" id="927083.DB32_003279"/>
<dbReference type="RefSeq" id="WP_075097533.1">
    <property type="nucleotide sequence ID" value="NZ_CP011125.1"/>
</dbReference>
<name>A0A0F6W318_9BACT</name>
<dbReference type="InterPro" id="IPR001750">
    <property type="entry name" value="ND/Mrp_TM"/>
</dbReference>
<dbReference type="PANTHER" id="PTHR43507">
    <property type="entry name" value="NADH-UBIQUINONE OXIDOREDUCTASE CHAIN 4"/>
    <property type="match status" value="1"/>
</dbReference>
<dbReference type="Proteomes" id="UP000034883">
    <property type="component" value="Chromosome"/>
</dbReference>
<evidence type="ECO:0000256" key="8">
    <source>
        <dbReference type="SAM" id="Phobius"/>
    </source>
</evidence>
<evidence type="ECO:0000256" key="3">
    <source>
        <dbReference type="ARBA" id="ARBA00022692"/>
    </source>
</evidence>
<organism evidence="10 11">
    <name type="scientific">Sandaracinus amylolyticus</name>
    <dbReference type="NCBI Taxonomy" id="927083"/>
    <lineage>
        <taxon>Bacteria</taxon>
        <taxon>Pseudomonadati</taxon>
        <taxon>Myxococcota</taxon>
        <taxon>Polyangia</taxon>
        <taxon>Polyangiales</taxon>
        <taxon>Sandaracinaceae</taxon>
        <taxon>Sandaracinus</taxon>
    </lineage>
</organism>
<evidence type="ECO:0000256" key="4">
    <source>
        <dbReference type="ARBA" id="ARBA00022989"/>
    </source>
</evidence>
<keyword evidence="3 6" id="KW-0812">Transmembrane</keyword>
<dbReference type="Pfam" id="PF00361">
    <property type="entry name" value="Proton_antipo_M"/>
    <property type="match status" value="1"/>
</dbReference>
<feature type="transmembrane region" description="Helical" evidence="8">
    <location>
        <begin position="424"/>
        <end position="448"/>
    </location>
</feature>
<keyword evidence="5 8" id="KW-0472">Membrane</keyword>
<evidence type="ECO:0000256" key="5">
    <source>
        <dbReference type="ARBA" id="ARBA00023136"/>
    </source>
</evidence>
<dbReference type="NCBIfam" id="TIGR01972">
    <property type="entry name" value="NDH_I_M"/>
    <property type="match status" value="1"/>
</dbReference>
<feature type="compositionally biased region" description="Acidic residues" evidence="7">
    <location>
        <begin position="530"/>
        <end position="542"/>
    </location>
</feature>
<dbReference type="EMBL" id="CP011125">
    <property type="protein sequence ID" value="AKF06130.1"/>
    <property type="molecule type" value="Genomic_DNA"/>
</dbReference>
<feature type="transmembrane region" description="Helical" evidence="8">
    <location>
        <begin position="339"/>
        <end position="361"/>
    </location>
</feature>
<dbReference type="KEGG" id="samy:DB32_003279"/>
<evidence type="ECO:0000313" key="10">
    <source>
        <dbReference type="EMBL" id="AKF06130.1"/>
    </source>
</evidence>
<comment type="subcellular location">
    <subcellularLocation>
        <location evidence="1">Endomembrane system</location>
        <topology evidence="1">Multi-pass membrane protein</topology>
    </subcellularLocation>
    <subcellularLocation>
        <location evidence="6">Membrane</location>
        <topology evidence="6">Multi-pass membrane protein</topology>
    </subcellularLocation>
</comment>
<feature type="transmembrane region" description="Helical" evidence="8">
    <location>
        <begin position="283"/>
        <end position="305"/>
    </location>
</feature>
<feature type="transmembrane region" description="Helical" evidence="8">
    <location>
        <begin position="312"/>
        <end position="333"/>
    </location>
</feature>
<feature type="transmembrane region" description="Helical" evidence="8">
    <location>
        <begin position="135"/>
        <end position="152"/>
    </location>
</feature>
<sequence>MSRLLSLLLLIPLFGALVIAFMPRQWLNGIRRASIFFMLVELFVSTWLLDGDYSTGAYQFVERQEWIPSFGIHYELGVDGISLWLLLLTTLLTPIALWVSWGSVSTKIKEYAVSFLLLEVGMIGAFVALDLFLFYVFWELMLIPMYLIIGIWGGKDRIYAAVKFFLYTFVGSLLMLVAILYVATRYHQLALEAGLPAEMQWSFSLEHLRHVVLTFDEQIWLFAAFALAFAIKVPMFPLHTWLPDAHVQAPTGGSVILAAVLLKLGGYGFLRFAMPLFPYASHWVGPSLAVFAVIGIVYGAICAWVQRDVKKLVAYSSVSHLGFVMLGIFAMTTGSVSGAVLQMIAHGVSTGALFILVGVVYDRRHTRDLADFGGLAKVMPWYAVFFVIITMSSVGLPGTNGFIGEFMILSGTFVSDQLSVWEKLFAFFAATGVILAAVYMLHAVLKMFWGPVDKKDNEGLPDVNRREVIALVPLVIAVFWMGLFPSTMLDSIEPTVDQMITEYNARWNADWRDDSPRLIPFPELAPAEGEGAEGEAAPEGEAAEAPSVDTVRVAAVGGAR</sequence>
<feature type="transmembrane region" description="Helical" evidence="8">
    <location>
        <begin position="111"/>
        <end position="129"/>
    </location>
</feature>
<keyword evidence="10" id="KW-0830">Ubiquinone</keyword>
<feature type="domain" description="NADH:quinone oxidoreductase/Mrp antiporter transmembrane" evidence="9">
    <location>
        <begin position="128"/>
        <end position="419"/>
    </location>
</feature>
<feature type="transmembrane region" description="Helical" evidence="8">
    <location>
        <begin position="468"/>
        <end position="489"/>
    </location>
</feature>
<evidence type="ECO:0000256" key="1">
    <source>
        <dbReference type="ARBA" id="ARBA00004127"/>
    </source>
</evidence>
<evidence type="ECO:0000256" key="7">
    <source>
        <dbReference type="SAM" id="MobiDB-lite"/>
    </source>
</evidence>
<dbReference type="InterPro" id="IPR003918">
    <property type="entry name" value="NADH_UbQ_OxRdtase"/>
</dbReference>
<comment type="similarity">
    <text evidence="2">Belongs to the complex I subunit 4 family.</text>
</comment>
<protein>
    <submittedName>
        <fullName evidence="10">NADH-ubiquinone oxidoreductase chain M</fullName>
    </submittedName>
</protein>
<dbReference type="OrthoDB" id="9805769at2"/>
<dbReference type="GO" id="GO:0048039">
    <property type="term" value="F:ubiquinone binding"/>
    <property type="evidence" value="ECO:0007669"/>
    <property type="project" value="TreeGrafter"/>
</dbReference>
<dbReference type="GO" id="GO:0012505">
    <property type="term" value="C:endomembrane system"/>
    <property type="evidence" value="ECO:0007669"/>
    <property type="project" value="UniProtKB-SubCell"/>
</dbReference>